<dbReference type="Proteomes" id="UP000218811">
    <property type="component" value="Unassembled WGS sequence"/>
</dbReference>
<dbReference type="OrthoDB" id="2796703at2759"/>
<organism evidence="1 2">
    <name type="scientific">Wolfiporia cocos (strain MD-104)</name>
    <name type="common">Brown rot fungus</name>
    <dbReference type="NCBI Taxonomy" id="742152"/>
    <lineage>
        <taxon>Eukaryota</taxon>
        <taxon>Fungi</taxon>
        <taxon>Dikarya</taxon>
        <taxon>Basidiomycota</taxon>
        <taxon>Agaricomycotina</taxon>
        <taxon>Agaricomycetes</taxon>
        <taxon>Polyporales</taxon>
        <taxon>Phaeolaceae</taxon>
        <taxon>Wolfiporia</taxon>
    </lineage>
</organism>
<accession>A0A2H3JP79</accession>
<keyword evidence="2" id="KW-1185">Reference proteome</keyword>
<dbReference type="EMBL" id="KB468113">
    <property type="protein sequence ID" value="PCH41713.1"/>
    <property type="molecule type" value="Genomic_DNA"/>
</dbReference>
<evidence type="ECO:0008006" key="3">
    <source>
        <dbReference type="Google" id="ProtNLM"/>
    </source>
</evidence>
<reference evidence="1 2" key="1">
    <citation type="journal article" date="2012" name="Science">
        <title>The Paleozoic origin of enzymatic lignin decomposition reconstructed from 31 fungal genomes.</title>
        <authorList>
            <person name="Floudas D."/>
            <person name="Binder M."/>
            <person name="Riley R."/>
            <person name="Barry K."/>
            <person name="Blanchette R.A."/>
            <person name="Henrissat B."/>
            <person name="Martinez A.T."/>
            <person name="Otillar R."/>
            <person name="Spatafora J.W."/>
            <person name="Yadav J.S."/>
            <person name="Aerts A."/>
            <person name="Benoit I."/>
            <person name="Boyd A."/>
            <person name="Carlson A."/>
            <person name="Copeland A."/>
            <person name="Coutinho P.M."/>
            <person name="de Vries R.P."/>
            <person name="Ferreira P."/>
            <person name="Findley K."/>
            <person name="Foster B."/>
            <person name="Gaskell J."/>
            <person name="Glotzer D."/>
            <person name="Gorecki P."/>
            <person name="Heitman J."/>
            <person name="Hesse C."/>
            <person name="Hori C."/>
            <person name="Igarashi K."/>
            <person name="Jurgens J.A."/>
            <person name="Kallen N."/>
            <person name="Kersten P."/>
            <person name="Kohler A."/>
            <person name="Kuees U."/>
            <person name="Kumar T.K.A."/>
            <person name="Kuo A."/>
            <person name="LaButti K."/>
            <person name="Larrondo L.F."/>
            <person name="Lindquist E."/>
            <person name="Ling A."/>
            <person name="Lombard V."/>
            <person name="Lucas S."/>
            <person name="Lundell T."/>
            <person name="Martin R."/>
            <person name="McLaughlin D.J."/>
            <person name="Morgenstern I."/>
            <person name="Morin E."/>
            <person name="Murat C."/>
            <person name="Nagy L.G."/>
            <person name="Nolan M."/>
            <person name="Ohm R.A."/>
            <person name="Patyshakuliyeva A."/>
            <person name="Rokas A."/>
            <person name="Ruiz-Duenas F.J."/>
            <person name="Sabat G."/>
            <person name="Salamov A."/>
            <person name="Samejima M."/>
            <person name="Schmutz J."/>
            <person name="Slot J.C."/>
            <person name="St John F."/>
            <person name="Stenlid J."/>
            <person name="Sun H."/>
            <person name="Sun S."/>
            <person name="Syed K."/>
            <person name="Tsang A."/>
            <person name="Wiebenga A."/>
            <person name="Young D."/>
            <person name="Pisabarro A."/>
            <person name="Eastwood D.C."/>
            <person name="Martin F."/>
            <person name="Cullen D."/>
            <person name="Grigoriev I.V."/>
            <person name="Hibbett D.S."/>
        </authorList>
    </citation>
    <scope>NUCLEOTIDE SEQUENCE [LARGE SCALE GENOMIC DNA]</scope>
    <source>
        <strain evidence="1 2">MD-104</strain>
    </source>
</reference>
<name>A0A2H3JP79_WOLCO</name>
<sequence>METLSAWVPQELCDHIIDYLYDDIQALAACSLCCRAWLRRTRRHMFESVTLSNRNVERATQFKSMLEASPVIGRCVRSLLAFGPYTPKPYSTLFLRICCFLPSVHILTLGTPNPSRDMMLPNIDDIKVLLGTIRTLKLLNITWDDAQLSQWLSSTPLLSQLYISSVFIPLTSSPRPDPPLVPATANPGIISLKGLVWSHLATSPSDILPTTSGSCLLGGLIDLSRTEGLDISWQCEDIEAGALANRLTRTATSLKHLVLSTRGNPIRSNPFIDLSHNTDLTSLHLIDNQVREGGGRAELRWMAQALSSVYHNQHRHLQRLKLTLQYSFIGITSDHHCRIEWERVDTEVARLARGCPSFEIWVCISNPYSHHGQWTELAITKVGEYLTKARDAGARVRVTCCRNWIFSDVLETFGGEPDSVLQEYYYLHAVSS</sequence>
<protein>
    <recommendedName>
        <fullName evidence="3">F-box domain-containing protein</fullName>
    </recommendedName>
</protein>
<proteinExistence type="predicted"/>
<evidence type="ECO:0000313" key="1">
    <source>
        <dbReference type="EMBL" id="PCH41713.1"/>
    </source>
</evidence>
<dbReference type="InterPro" id="IPR032675">
    <property type="entry name" value="LRR_dom_sf"/>
</dbReference>
<evidence type="ECO:0000313" key="2">
    <source>
        <dbReference type="Proteomes" id="UP000218811"/>
    </source>
</evidence>
<dbReference type="SUPFAM" id="SSF52047">
    <property type="entry name" value="RNI-like"/>
    <property type="match status" value="1"/>
</dbReference>
<dbReference type="AlphaFoldDB" id="A0A2H3JP79"/>
<gene>
    <name evidence="1" type="ORF">WOLCODRAFT_119492</name>
</gene>
<dbReference type="Gene3D" id="3.80.10.10">
    <property type="entry name" value="Ribonuclease Inhibitor"/>
    <property type="match status" value="1"/>
</dbReference>